<feature type="signal peptide" evidence="5">
    <location>
        <begin position="1"/>
        <end position="25"/>
    </location>
</feature>
<keyword evidence="3" id="KW-0862">Zinc</keyword>
<keyword evidence="2 4" id="KW-0863">Zinc-finger</keyword>
<dbReference type="InterPro" id="IPR001841">
    <property type="entry name" value="Znf_RING"/>
</dbReference>
<dbReference type="PROSITE" id="PS50089">
    <property type="entry name" value="ZF_RING_2"/>
    <property type="match status" value="1"/>
</dbReference>
<feature type="chain" id="PRO_5043606624" evidence="5">
    <location>
        <begin position="26"/>
        <end position="730"/>
    </location>
</feature>
<reference evidence="8 9" key="1">
    <citation type="submission" date="2024-03" db="EMBL/GenBank/DDBJ databases">
        <authorList>
            <person name="Martinez-Hernandez J."/>
        </authorList>
    </citation>
    <scope>NUCLEOTIDE SEQUENCE [LARGE SCALE GENOMIC DNA]</scope>
</reference>
<dbReference type="AlphaFoldDB" id="A0AAV1XFN3"/>
<dbReference type="Pfam" id="PF14624">
    <property type="entry name" value="Vwaint"/>
    <property type="match status" value="1"/>
</dbReference>
<dbReference type="GO" id="GO:0008270">
    <property type="term" value="F:zinc ion binding"/>
    <property type="evidence" value="ECO:0007669"/>
    <property type="project" value="UniProtKB-KW"/>
</dbReference>
<gene>
    <name evidence="8" type="ORF">LLUT_LOCUS21596</name>
</gene>
<dbReference type="InterPro" id="IPR002035">
    <property type="entry name" value="VWF_A"/>
</dbReference>
<keyword evidence="9" id="KW-1185">Reference proteome</keyword>
<dbReference type="InterPro" id="IPR051266">
    <property type="entry name" value="CLCR"/>
</dbReference>
<dbReference type="InterPro" id="IPR018957">
    <property type="entry name" value="Znf_C3HC4_RING-type"/>
</dbReference>
<dbReference type="EMBL" id="CAXHTB010000015">
    <property type="protein sequence ID" value="CAL0320536.1"/>
    <property type="molecule type" value="Genomic_DNA"/>
</dbReference>
<evidence type="ECO:0000259" key="7">
    <source>
        <dbReference type="PROSITE" id="PS50234"/>
    </source>
</evidence>
<evidence type="ECO:0000313" key="9">
    <source>
        <dbReference type="Proteomes" id="UP001497480"/>
    </source>
</evidence>
<proteinExistence type="predicted"/>
<dbReference type="SMART" id="SM00327">
    <property type="entry name" value="VWA"/>
    <property type="match status" value="1"/>
</dbReference>
<dbReference type="SUPFAM" id="SSF57850">
    <property type="entry name" value="RING/U-box"/>
    <property type="match status" value="1"/>
</dbReference>
<keyword evidence="1" id="KW-0479">Metal-binding</keyword>
<dbReference type="PANTHER" id="PTHR10579">
    <property type="entry name" value="CALCIUM-ACTIVATED CHLORIDE CHANNEL REGULATOR"/>
    <property type="match status" value="1"/>
</dbReference>
<dbReference type="InterPro" id="IPR036465">
    <property type="entry name" value="vWFA_dom_sf"/>
</dbReference>
<dbReference type="Pfam" id="PF00092">
    <property type="entry name" value="VWA"/>
    <property type="match status" value="1"/>
</dbReference>
<organism evidence="8 9">
    <name type="scientific">Lupinus luteus</name>
    <name type="common">European yellow lupine</name>
    <dbReference type="NCBI Taxonomy" id="3873"/>
    <lineage>
        <taxon>Eukaryota</taxon>
        <taxon>Viridiplantae</taxon>
        <taxon>Streptophyta</taxon>
        <taxon>Embryophyta</taxon>
        <taxon>Tracheophyta</taxon>
        <taxon>Spermatophyta</taxon>
        <taxon>Magnoliopsida</taxon>
        <taxon>eudicotyledons</taxon>
        <taxon>Gunneridae</taxon>
        <taxon>Pentapetalae</taxon>
        <taxon>rosids</taxon>
        <taxon>fabids</taxon>
        <taxon>Fabales</taxon>
        <taxon>Fabaceae</taxon>
        <taxon>Papilionoideae</taxon>
        <taxon>50 kb inversion clade</taxon>
        <taxon>genistoids sensu lato</taxon>
        <taxon>core genistoids</taxon>
        <taxon>Genisteae</taxon>
        <taxon>Lupinus</taxon>
    </lineage>
</organism>
<sequence length="730" mass="79566">MGSKWKKAKVALGMNLCMLVPSTLDDDSPLPTVASERLSHAALLSPAANWDMDSSRPTTPVPSLYGLKLSKSSSKSSKKTCSICLTRMKQESGHAIFTAECTHSFHFHCIASNVKHGNQICPVCRAKWKDIPFSGPSLDRIACRVSPSPTNWSQNDVFMAVVHRLPLPHPRRDLNRCNIVPLYQAPEPVVYDDDESLNYQLAFSDRSPCSKNNEDNVAVKAMEIKMYPEVLAAPRFNTYSNFTVLVHLEANAAAAASAAKRENFSRNQSSFTQISQTPRTPVDLVTVLDISGSMAGTKLALLKRAMGFVIQNLGSNDRLSVIAFSSTARRLFPLCRMTDSGRQQALQAVNSLVANGGTNIAEGLRKGAKIVEDRKEKNPVASIILLSDGQDNYTVNGSGSDQPQPNYQLLLPTSISGRDNSSFQVPVHAFGFGTDHDALSMHSISEASGGTFSFIETESVLQDAFAQCIGGLLSVIVQELQVGIECIDQDLCLVSIKAGSYPSRTMATGREGFIDVGDLYADEERDFLVSVNLPATSGNETSLIKVKCFYKDPLTQETATLESEEVKIGRPEIAVGVEMSFEVDRQRNRLQAAEAMAQARIAAEQGNLTGAVSFLENCRKMLSGTVSAKSHDRLCVALDAELKEMQERMVSRHVYEASGRAYILSGLSSHSWQRATARGDSTDRSSLVHAYQTPSMAEMLTRSQAMSLGSSSGQKLLQPLLSYRSQPSPR</sequence>
<dbReference type="Gene3D" id="3.30.40.10">
    <property type="entry name" value="Zinc/RING finger domain, C3HC4 (zinc finger)"/>
    <property type="match status" value="1"/>
</dbReference>
<evidence type="ECO:0000256" key="1">
    <source>
        <dbReference type="ARBA" id="ARBA00022723"/>
    </source>
</evidence>
<dbReference type="SUPFAM" id="SSF53300">
    <property type="entry name" value="vWA-like"/>
    <property type="match status" value="1"/>
</dbReference>
<accession>A0AAV1XFN3</accession>
<dbReference type="CDD" id="cd23114">
    <property type="entry name" value="RING-H2_WAVH2"/>
    <property type="match status" value="1"/>
</dbReference>
<name>A0AAV1XFN3_LUPLU</name>
<protein>
    <submittedName>
        <fullName evidence="8">Uncharacterized protein</fullName>
    </submittedName>
</protein>
<evidence type="ECO:0000256" key="2">
    <source>
        <dbReference type="ARBA" id="ARBA00022771"/>
    </source>
</evidence>
<evidence type="ECO:0000256" key="5">
    <source>
        <dbReference type="SAM" id="SignalP"/>
    </source>
</evidence>
<evidence type="ECO:0000256" key="4">
    <source>
        <dbReference type="PROSITE-ProRule" id="PRU00175"/>
    </source>
</evidence>
<dbReference type="Proteomes" id="UP001497480">
    <property type="component" value="Unassembled WGS sequence"/>
</dbReference>
<evidence type="ECO:0000313" key="8">
    <source>
        <dbReference type="EMBL" id="CAL0320536.1"/>
    </source>
</evidence>
<feature type="domain" description="RING-type" evidence="6">
    <location>
        <begin position="81"/>
        <end position="125"/>
    </location>
</feature>
<comment type="caution">
    <text evidence="8">The sequence shown here is derived from an EMBL/GenBank/DDBJ whole genome shotgun (WGS) entry which is preliminary data.</text>
</comment>
<keyword evidence="5" id="KW-0732">Signal</keyword>
<dbReference type="CDD" id="cd01466">
    <property type="entry name" value="vWA_C3HC4_type"/>
    <property type="match status" value="1"/>
</dbReference>
<dbReference type="SMART" id="SM00184">
    <property type="entry name" value="RING"/>
    <property type="match status" value="1"/>
</dbReference>
<dbReference type="Gene3D" id="3.40.50.410">
    <property type="entry name" value="von Willebrand factor, type A domain"/>
    <property type="match status" value="1"/>
</dbReference>
<evidence type="ECO:0000256" key="3">
    <source>
        <dbReference type="ARBA" id="ARBA00022833"/>
    </source>
</evidence>
<dbReference type="Pfam" id="PF00097">
    <property type="entry name" value="zf-C3HC4"/>
    <property type="match status" value="1"/>
</dbReference>
<dbReference type="InterPro" id="IPR013083">
    <property type="entry name" value="Znf_RING/FYVE/PHD"/>
</dbReference>
<dbReference type="InterPro" id="IPR032838">
    <property type="entry name" value="Vwaint_dom"/>
</dbReference>
<feature type="domain" description="VWFA" evidence="7">
    <location>
        <begin position="283"/>
        <end position="469"/>
    </location>
</feature>
<dbReference type="PROSITE" id="PS50234">
    <property type="entry name" value="VWFA"/>
    <property type="match status" value="1"/>
</dbReference>
<evidence type="ECO:0000259" key="6">
    <source>
        <dbReference type="PROSITE" id="PS50089"/>
    </source>
</evidence>
<dbReference type="PANTHER" id="PTHR10579:SF43">
    <property type="entry name" value="ZINC FINGER (C3HC4-TYPE RING FINGER) FAMILY PROTEIN"/>
    <property type="match status" value="1"/>
</dbReference>